<accession>A0A0J8S227</accession>
<dbReference type="Proteomes" id="UP000054563">
    <property type="component" value="Unassembled WGS sequence"/>
</dbReference>
<dbReference type="EMBL" id="DS017036">
    <property type="protein sequence ID" value="KMU91455.1"/>
    <property type="molecule type" value="Genomic_DNA"/>
</dbReference>
<dbReference type="STRING" id="396776.A0A0J8S227"/>
<feature type="compositionally biased region" description="Polar residues" evidence="1">
    <location>
        <begin position="50"/>
        <end position="59"/>
    </location>
</feature>
<evidence type="ECO:0000313" key="3">
    <source>
        <dbReference type="Proteomes" id="UP000054563"/>
    </source>
</evidence>
<organism evidence="2 3">
    <name type="scientific">Coccidioides immitis H538.4</name>
    <dbReference type="NCBI Taxonomy" id="396776"/>
    <lineage>
        <taxon>Eukaryota</taxon>
        <taxon>Fungi</taxon>
        <taxon>Dikarya</taxon>
        <taxon>Ascomycota</taxon>
        <taxon>Pezizomycotina</taxon>
        <taxon>Eurotiomycetes</taxon>
        <taxon>Eurotiomycetidae</taxon>
        <taxon>Onygenales</taxon>
        <taxon>Onygenaceae</taxon>
        <taxon>Coccidioides</taxon>
    </lineage>
</organism>
<dbReference type="OrthoDB" id="248923at2759"/>
<protein>
    <submittedName>
        <fullName evidence="2">Uncharacterized protein</fullName>
    </submittedName>
</protein>
<feature type="region of interest" description="Disordered" evidence="1">
    <location>
        <begin position="1"/>
        <end position="67"/>
    </location>
</feature>
<feature type="compositionally biased region" description="Basic residues" evidence="1">
    <location>
        <begin position="9"/>
        <end position="26"/>
    </location>
</feature>
<evidence type="ECO:0000256" key="1">
    <source>
        <dbReference type="SAM" id="MobiDB-lite"/>
    </source>
</evidence>
<evidence type="ECO:0000313" key="2">
    <source>
        <dbReference type="EMBL" id="KMU91455.1"/>
    </source>
</evidence>
<gene>
    <name evidence="2" type="ORF">CIHG_09324</name>
</gene>
<name>A0A0J8S227_COCIT</name>
<reference evidence="3" key="1">
    <citation type="journal article" date="2010" name="Genome Res.">
        <title>Population genomic sequencing of Coccidioides fungi reveals recent hybridization and transposon control.</title>
        <authorList>
            <person name="Neafsey D.E."/>
            <person name="Barker B.M."/>
            <person name="Sharpton T.J."/>
            <person name="Stajich J.E."/>
            <person name="Park D.J."/>
            <person name="Whiston E."/>
            <person name="Hung C.-Y."/>
            <person name="McMahan C."/>
            <person name="White J."/>
            <person name="Sykes S."/>
            <person name="Heiman D."/>
            <person name="Young S."/>
            <person name="Zeng Q."/>
            <person name="Abouelleil A."/>
            <person name="Aftuck L."/>
            <person name="Bessette D."/>
            <person name="Brown A."/>
            <person name="FitzGerald M."/>
            <person name="Lui A."/>
            <person name="Macdonald J.P."/>
            <person name="Priest M."/>
            <person name="Orbach M.J."/>
            <person name="Galgiani J.N."/>
            <person name="Kirkland T.N."/>
            <person name="Cole G.T."/>
            <person name="Birren B.W."/>
            <person name="Henn M.R."/>
            <person name="Taylor J.W."/>
            <person name="Rounsley S.D."/>
        </authorList>
    </citation>
    <scope>NUCLEOTIDE SEQUENCE [LARGE SCALE GENOMIC DNA]</scope>
    <source>
        <strain evidence="3">H538.4</strain>
    </source>
</reference>
<dbReference type="VEuPathDB" id="FungiDB:CIHG_09324"/>
<sequence length="179" mass="19824">MSKRIENRSRRRFQKYRHSGARRKGRPLGTCPANPNHQRSTEAPPRKSADSTTSQSTLAFSAHPAPPDNEITALNGVILPALEAALRRRTCKLHALTRNSGGKQITPAAAELAQKRQYAHEKLKRLVIKAAGVFKEIEKWDDEAPVPMGGEINSFLEGFLEEVLVRVEPEDGEGSPPKK</sequence>
<proteinExistence type="predicted"/>
<dbReference type="AlphaFoldDB" id="A0A0J8S227"/>